<dbReference type="Proteomes" id="UP000184603">
    <property type="component" value="Unassembled WGS sequence"/>
</dbReference>
<organism evidence="2 3">
    <name type="scientific">Desulfopila aestuarii DSM 18488</name>
    <dbReference type="NCBI Taxonomy" id="1121416"/>
    <lineage>
        <taxon>Bacteria</taxon>
        <taxon>Pseudomonadati</taxon>
        <taxon>Thermodesulfobacteriota</taxon>
        <taxon>Desulfobulbia</taxon>
        <taxon>Desulfobulbales</taxon>
        <taxon>Desulfocapsaceae</taxon>
        <taxon>Desulfopila</taxon>
    </lineage>
</organism>
<proteinExistence type="predicted"/>
<dbReference type="EMBL" id="FRFE01000002">
    <property type="protein sequence ID" value="SHO43677.1"/>
    <property type="molecule type" value="Genomic_DNA"/>
</dbReference>
<reference evidence="2 3" key="1">
    <citation type="submission" date="2016-12" db="EMBL/GenBank/DDBJ databases">
        <authorList>
            <person name="Song W.-J."/>
            <person name="Kurnit D.M."/>
        </authorList>
    </citation>
    <scope>NUCLEOTIDE SEQUENCE [LARGE SCALE GENOMIC DNA]</scope>
    <source>
        <strain evidence="2 3">DSM 18488</strain>
    </source>
</reference>
<feature type="transmembrane region" description="Helical" evidence="1">
    <location>
        <begin position="137"/>
        <end position="160"/>
    </location>
</feature>
<protein>
    <recommendedName>
        <fullName evidence="4">DUF2878 domain-containing protein</fullName>
    </recommendedName>
</protein>
<dbReference type="AlphaFoldDB" id="A0A1M7XXP4"/>
<evidence type="ECO:0008006" key="4">
    <source>
        <dbReference type="Google" id="ProtNLM"/>
    </source>
</evidence>
<keyword evidence="1" id="KW-0472">Membrane</keyword>
<dbReference type="STRING" id="1121416.SAMN02745220_00466"/>
<sequence>MILRSVANIALYQFVWFLCVLGGNSGGMLAFVLVLLHLVISKKRLVDIKMMALLLIAGMLIDGTLLATGFFSFTNDTGWPIPFWLAVIWLALATLVHHSLAWMQGRYLLSALFGALGGPLAYWAGERLGAMQFNLTLFSSVVILAGIWAVLWPLVIYFSCWKHDKAGEGKA</sequence>
<feature type="transmembrane region" description="Helical" evidence="1">
    <location>
        <begin position="107"/>
        <end position="125"/>
    </location>
</feature>
<keyword evidence="3" id="KW-1185">Reference proteome</keyword>
<dbReference type="OrthoDB" id="288800at2"/>
<evidence type="ECO:0000313" key="2">
    <source>
        <dbReference type="EMBL" id="SHO43677.1"/>
    </source>
</evidence>
<dbReference type="Pfam" id="PF11086">
    <property type="entry name" value="DUF2878"/>
    <property type="match status" value="1"/>
</dbReference>
<feature type="transmembrane region" description="Helical" evidence="1">
    <location>
        <begin position="14"/>
        <end position="40"/>
    </location>
</feature>
<gene>
    <name evidence="2" type="ORF">SAMN02745220_00466</name>
</gene>
<evidence type="ECO:0000256" key="1">
    <source>
        <dbReference type="SAM" id="Phobius"/>
    </source>
</evidence>
<dbReference type="RefSeq" id="WP_073611839.1">
    <property type="nucleotide sequence ID" value="NZ_FRFE01000002.1"/>
</dbReference>
<keyword evidence="1" id="KW-1133">Transmembrane helix</keyword>
<feature type="transmembrane region" description="Helical" evidence="1">
    <location>
        <begin position="79"/>
        <end position="100"/>
    </location>
</feature>
<keyword evidence="1" id="KW-0812">Transmembrane</keyword>
<dbReference type="InterPro" id="IPR021306">
    <property type="entry name" value="DUF2878"/>
</dbReference>
<accession>A0A1M7XXP4</accession>
<feature type="transmembrane region" description="Helical" evidence="1">
    <location>
        <begin position="52"/>
        <end position="73"/>
    </location>
</feature>
<name>A0A1M7XXP4_9BACT</name>
<evidence type="ECO:0000313" key="3">
    <source>
        <dbReference type="Proteomes" id="UP000184603"/>
    </source>
</evidence>